<accession>A0A142II72</accession>
<reference evidence="1 2" key="1">
    <citation type="submission" date="2016-02" db="EMBL/GenBank/DDBJ databases">
        <title>Complete genome sequence of a polyvalent bacteriophage, SEGD1, simultaneously inhibiting both Salmonella enterica and Escherichia coli O157:H7.</title>
        <authorList>
            <person name="Fan J."/>
            <person name="Ma J."/>
        </authorList>
    </citation>
    <scope>NUCLEOTIDE SEQUENCE [LARGE SCALE GENOMIC DNA]</scope>
</reference>
<gene>
    <name evidence="1" type="ORF">SEGD1_009</name>
</gene>
<proteinExistence type="predicted"/>
<organism evidence="1 2">
    <name type="scientific">Enterobacteria phage SEGD1</name>
    <dbReference type="NCBI Taxonomy" id="1805456"/>
    <lineage>
        <taxon>Viruses</taxon>
        <taxon>Duplodnaviria</taxon>
        <taxon>Heunggongvirae</taxon>
        <taxon>Uroviricota</taxon>
        <taxon>Caudoviricetes</taxon>
        <taxon>Chimalliviridae</taxon>
        <taxon>Seoulvirus</taxon>
        <taxon>Seoulvirus SPN3US</taxon>
    </lineage>
</organism>
<dbReference type="Proteomes" id="UP000223976">
    <property type="component" value="Segment"/>
</dbReference>
<evidence type="ECO:0000313" key="2">
    <source>
        <dbReference type="Proteomes" id="UP000223976"/>
    </source>
</evidence>
<dbReference type="EMBL" id="KU726251">
    <property type="protein sequence ID" value="AMR59660.1"/>
    <property type="molecule type" value="Genomic_DNA"/>
</dbReference>
<name>A0A142II72_9CAUD</name>
<evidence type="ECO:0000313" key="1">
    <source>
        <dbReference type="EMBL" id="AMR59660.1"/>
    </source>
</evidence>
<sequence length="216" mass="24618">MVRIYLEPAAVHSSFWGPVDASQYATALRMSQKEREMLTVQLLHTALEDIFYSVPEMPNARMEPLLEPYTDAFNLTMMLVADQIILPPKTVPVERTHVSSGGLGTPVNKTKETVAILRSTEYLIGLAFEDCYNSFLDSIHALVENAVKAAKHPFNRYATIKLEPHITRRGQVQSLELQIGEDIRFIHYRQCFPNKRYRPSGTDRSHCLDGIRQDIE</sequence>
<protein>
    <submittedName>
        <fullName evidence="1">Uncharacterized protein</fullName>
    </submittedName>
</protein>